<name>A0ABR2EG00_9ROSI</name>
<evidence type="ECO:0000313" key="1">
    <source>
        <dbReference type="EMBL" id="KAK8560026.1"/>
    </source>
</evidence>
<organism evidence="1 2">
    <name type="scientific">Hibiscus sabdariffa</name>
    <name type="common">roselle</name>
    <dbReference type="NCBI Taxonomy" id="183260"/>
    <lineage>
        <taxon>Eukaryota</taxon>
        <taxon>Viridiplantae</taxon>
        <taxon>Streptophyta</taxon>
        <taxon>Embryophyta</taxon>
        <taxon>Tracheophyta</taxon>
        <taxon>Spermatophyta</taxon>
        <taxon>Magnoliopsida</taxon>
        <taxon>eudicotyledons</taxon>
        <taxon>Gunneridae</taxon>
        <taxon>Pentapetalae</taxon>
        <taxon>rosids</taxon>
        <taxon>malvids</taxon>
        <taxon>Malvales</taxon>
        <taxon>Malvaceae</taxon>
        <taxon>Malvoideae</taxon>
        <taxon>Hibiscus</taxon>
    </lineage>
</organism>
<evidence type="ECO:0000313" key="2">
    <source>
        <dbReference type="Proteomes" id="UP001472677"/>
    </source>
</evidence>
<comment type="caution">
    <text evidence="1">The sequence shown here is derived from an EMBL/GenBank/DDBJ whole genome shotgun (WGS) entry which is preliminary data.</text>
</comment>
<dbReference type="SUPFAM" id="SSF56219">
    <property type="entry name" value="DNase I-like"/>
    <property type="match status" value="1"/>
</dbReference>
<dbReference type="Gene3D" id="3.60.10.10">
    <property type="entry name" value="Endonuclease/exonuclease/phosphatase"/>
    <property type="match status" value="1"/>
</dbReference>
<accession>A0ABR2EG00</accession>
<protein>
    <submittedName>
        <fullName evidence="1">Uncharacterized protein</fullName>
    </submittedName>
</protein>
<reference evidence="1 2" key="1">
    <citation type="journal article" date="2024" name="G3 (Bethesda)">
        <title>Genome assembly of Hibiscus sabdariffa L. provides insights into metabolisms of medicinal natural products.</title>
        <authorList>
            <person name="Kim T."/>
        </authorList>
    </citation>
    <scope>NUCLEOTIDE SEQUENCE [LARGE SCALE GENOMIC DNA]</scope>
    <source>
        <strain evidence="1">TK-2024</strain>
        <tissue evidence="1">Old leaves</tissue>
    </source>
</reference>
<dbReference type="Proteomes" id="UP001472677">
    <property type="component" value="Unassembled WGS sequence"/>
</dbReference>
<proteinExistence type="predicted"/>
<dbReference type="EMBL" id="JBBPBM010000014">
    <property type="protein sequence ID" value="KAK8560026.1"/>
    <property type="molecule type" value="Genomic_DNA"/>
</dbReference>
<sequence>MWNEEVFIASQHFISHRFIAIVGLLKKQNIECGLLNVYGPSVDANKSSFFSEVSEFLEQFRLPWCICGNFNVYLQVEDKLGGPPNFSSMEKTIIGSKKVGALQLLKGAKIAIKDWAYNTNNTNPRKVIKDLEAEISMLELNQEAGRWDSLSTKRIAALREQELIANKYSYELDRLLPSPNHRDRCSWIWMNILKSYEKEDHFGVCLKSNLRIQVGDGKPVQFWLDIWICNEPLSTKFLLGHHT</sequence>
<gene>
    <name evidence="1" type="ORF">V6N12_012833</name>
</gene>
<keyword evidence="2" id="KW-1185">Reference proteome</keyword>
<dbReference type="InterPro" id="IPR036691">
    <property type="entry name" value="Endo/exonu/phosph_ase_sf"/>
</dbReference>